<dbReference type="Gene3D" id="3.90.280.10">
    <property type="entry name" value="PEBP-like"/>
    <property type="match status" value="1"/>
</dbReference>
<dbReference type="AlphaFoldDB" id="A0AAF0KE07"/>
<gene>
    <name evidence="2" type="ORF">CFBP5477_011760</name>
</gene>
<keyword evidence="2" id="KW-0649">Protein kinase inhibitor</keyword>
<reference evidence="2" key="1">
    <citation type="submission" date="2023-05" db="EMBL/GenBank/DDBJ databases">
        <title>Complete genome sequence of Agrobacterium larrymoorei CFBP5477.</title>
        <authorList>
            <person name="Yen H.-C."/>
            <person name="Chou L."/>
            <person name="Lin Y.-C."/>
            <person name="Lai E.-M."/>
            <person name="Kuo C.-H."/>
        </authorList>
    </citation>
    <scope>NUCLEOTIDE SEQUENCE</scope>
    <source>
        <strain evidence="2">CFBP5477</strain>
    </source>
</reference>
<dbReference type="InterPro" id="IPR008914">
    <property type="entry name" value="PEBP"/>
</dbReference>
<dbReference type="Proteomes" id="UP000298664">
    <property type="component" value="Chromosome Circular"/>
</dbReference>
<dbReference type="EMBL" id="CP124733">
    <property type="protein sequence ID" value="WHA40497.1"/>
    <property type="molecule type" value="Genomic_DNA"/>
</dbReference>
<dbReference type="GO" id="GO:0004860">
    <property type="term" value="F:protein kinase inhibitor activity"/>
    <property type="evidence" value="ECO:0007669"/>
    <property type="project" value="UniProtKB-KW"/>
</dbReference>
<feature type="signal peptide" evidence="1">
    <location>
        <begin position="1"/>
        <end position="32"/>
    </location>
</feature>
<sequence>MINRRKGHSILLKKNIIAGLLSSVLSATAAHATDFKLSSASIAEGQQLATAFVFKGFGCEGDNQSPQLSWSSAPAGTKSFAITAYDPDAPTGSGWWHWNVVNIPASEMSLELGASGNKKIPAGAVEIVNDYGVAGFGGACPPPGEVHRYIFTVHALSKEHLDLPARASNALAGFMIRANTIATSHITAVYSR</sequence>
<evidence type="ECO:0000313" key="2">
    <source>
        <dbReference type="EMBL" id="WHA40497.1"/>
    </source>
</evidence>
<evidence type="ECO:0000313" key="3">
    <source>
        <dbReference type="Proteomes" id="UP000298664"/>
    </source>
</evidence>
<dbReference type="PANTHER" id="PTHR30289">
    <property type="entry name" value="UNCHARACTERIZED PROTEIN YBCL-RELATED"/>
    <property type="match status" value="1"/>
</dbReference>
<dbReference type="PANTHER" id="PTHR30289:SF1">
    <property type="entry name" value="PEBP (PHOSPHATIDYLETHANOLAMINE-BINDING PROTEIN) FAMILY PROTEIN"/>
    <property type="match status" value="1"/>
</dbReference>
<accession>A0AAF0KE07</accession>
<protein>
    <submittedName>
        <fullName evidence="2">YbhB/YbcL family Raf kinase inhibitor-like protein</fullName>
    </submittedName>
</protein>
<dbReference type="RefSeq" id="WP_137392640.1">
    <property type="nucleotide sequence ID" value="NZ_CP124733.1"/>
</dbReference>
<keyword evidence="1" id="KW-0732">Signal</keyword>
<organism evidence="2 3">
    <name type="scientific">Agrobacterium larrymoorei</name>
    <dbReference type="NCBI Taxonomy" id="160699"/>
    <lineage>
        <taxon>Bacteria</taxon>
        <taxon>Pseudomonadati</taxon>
        <taxon>Pseudomonadota</taxon>
        <taxon>Alphaproteobacteria</taxon>
        <taxon>Hyphomicrobiales</taxon>
        <taxon>Rhizobiaceae</taxon>
        <taxon>Rhizobium/Agrobacterium group</taxon>
        <taxon>Agrobacterium</taxon>
    </lineage>
</organism>
<name>A0AAF0KE07_9HYPH</name>
<dbReference type="InterPro" id="IPR005247">
    <property type="entry name" value="YbhB_YbcL/LppC-like"/>
</dbReference>
<dbReference type="SUPFAM" id="SSF49777">
    <property type="entry name" value="PEBP-like"/>
    <property type="match status" value="1"/>
</dbReference>
<feature type="chain" id="PRO_5042244578" evidence="1">
    <location>
        <begin position="33"/>
        <end position="192"/>
    </location>
</feature>
<dbReference type="CDD" id="cd00865">
    <property type="entry name" value="PEBP_bact_arch"/>
    <property type="match status" value="1"/>
</dbReference>
<evidence type="ECO:0000256" key="1">
    <source>
        <dbReference type="SAM" id="SignalP"/>
    </source>
</evidence>
<proteinExistence type="predicted"/>
<dbReference type="Pfam" id="PF01161">
    <property type="entry name" value="PBP"/>
    <property type="match status" value="1"/>
</dbReference>
<dbReference type="NCBIfam" id="TIGR00481">
    <property type="entry name" value="YbhB/YbcL family Raf kinase inhibitor-like protein"/>
    <property type="match status" value="1"/>
</dbReference>
<dbReference type="InterPro" id="IPR036610">
    <property type="entry name" value="PEBP-like_sf"/>
</dbReference>